<dbReference type="EMBL" id="BMAW01124040">
    <property type="protein sequence ID" value="GFU06077.1"/>
    <property type="molecule type" value="Genomic_DNA"/>
</dbReference>
<evidence type="ECO:0000313" key="1">
    <source>
        <dbReference type="EMBL" id="GFU06077.1"/>
    </source>
</evidence>
<dbReference type="AlphaFoldDB" id="A0A8X6Q4N9"/>
<dbReference type="Proteomes" id="UP000887013">
    <property type="component" value="Unassembled WGS sequence"/>
</dbReference>
<organism evidence="1 2">
    <name type="scientific">Nephila pilipes</name>
    <name type="common">Giant wood spider</name>
    <name type="synonym">Nephila maculata</name>
    <dbReference type="NCBI Taxonomy" id="299642"/>
    <lineage>
        <taxon>Eukaryota</taxon>
        <taxon>Metazoa</taxon>
        <taxon>Ecdysozoa</taxon>
        <taxon>Arthropoda</taxon>
        <taxon>Chelicerata</taxon>
        <taxon>Arachnida</taxon>
        <taxon>Araneae</taxon>
        <taxon>Araneomorphae</taxon>
        <taxon>Entelegynae</taxon>
        <taxon>Araneoidea</taxon>
        <taxon>Nephilidae</taxon>
        <taxon>Nephila</taxon>
    </lineage>
</organism>
<accession>A0A8X6Q4N9</accession>
<proteinExistence type="predicted"/>
<evidence type="ECO:0000313" key="2">
    <source>
        <dbReference type="Proteomes" id="UP000887013"/>
    </source>
</evidence>
<name>A0A8X6Q4N9_NEPPI</name>
<comment type="caution">
    <text evidence="1">The sequence shown here is derived from an EMBL/GenBank/DDBJ whole genome shotgun (WGS) entry which is preliminary data.</text>
</comment>
<keyword evidence="2" id="KW-1185">Reference proteome</keyword>
<gene>
    <name evidence="1" type="ORF">NPIL_663131</name>
</gene>
<sequence length="95" mass="10445">MPWKRIAICSKTKVRRVPPEGGFRALAPVGGLIGQCPMSGVELVRTWSAAPKDKTALPGSEEQKVYNGVNMKMDTLCRIEPTEKIMSVDCTMHLT</sequence>
<protein>
    <submittedName>
        <fullName evidence="1">Uncharacterized protein</fullName>
    </submittedName>
</protein>
<reference evidence="1" key="1">
    <citation type="submission" date="2020-08" db="EMBL/GenBank/DDBJ databases">
        <title>Multicomponent nature underlies the extraordinary mechanical properties of spider dragline silk.</title>
        <authorList>
            <person name="Kono N."/>
            <person name="Nakamura H."/>
            <person name="Mori M."/>
            <person name="Yoshida Y."/>
            <person name="Ohtoshi R."/>
            <person name="Malay A.D."/>
            <person name="Moran D.A.P."/>
            <person name="Tomita M."/>
            <person name="Numata K."/>
            <person name="Arakawa K."/>
        </authorList>
    </citation>
    <scope>NUCLEOTIDE SEQUENCE</scope>
</reference>